<feature type="region of interest" description="Disordered" evidence="1">
    <location>
        <begin position="76"/>
        <end position="120"/>
    </location>
</feature>
<name>A0A7W7QYF8_KITKI</name>
<gene>
    <name evidence="2" type="ORF">FHR34_000822</name>
</gene>
<dbReference type="AlphaFoldDB" id="A0A7W7QYF8"/>
<dbReference type="EMBL" id="JACHJV010000001">
    <property type="protein sequence ID" value="MBB4921829.1"/>
    <property type="molecule type" value="Genomic_DNA"/>
</dbReference>
<keyword evidence="3" id="KW-1185">Reference proteome</keyword>
<feature type="compositionally biased region" description="Low complexity" evidence="1">
    <location>
        <begin position="105"/>
        <end position="120"/>
    </location>
</feature>
<organism evidence="2 3">
    <name type="scientific">Kitasatospora kifunensis</name>
    <name type="common">Streptomyces kifunensis</name>
    <dbReference type="NCBI Taxonomy" id="58351"/>
    <lineage>
        <taxon>Bacteria</taxon>
        <taxon>Bacillati</taxon>
        <taxon>Actinomycetota</taxon>
        <taxon>Actinomycetes</taxon>
        <taxon>Kitasatosporales</taxon>
        <taxon>Streptomycetaceae</taxon>
        <taxon>Kitasatospora</taxon>
    </lineage>
</organism>
<feature type="compositionally biased region" description="Pro residues" evidence="1">
    <location>
        <begin position="79"/>
        <end position="88"/>
    </location>
</feature>
<evidence type="ECO:0000256" key="1">
    <source>
        <dbReference type="SAM" id="MobiDB-lite"/>
    </source>
</evidence>
<evidence type="ECO:0000313" key="3">
    <source>
        <dbReference type="Proteomes" id="UP000540506"/>
    </source>
</evidence>
<comment type="caution">
    <text evidence="2">The sequence shown here is derived from an EMBL/GenBank/DDBJ whole genome shotgun (WGS) entry which is preliminary data.</text>
</comment>
<evidence type="ECO:0000313" key="2">
    <source>
        <dbReference type="EMBL" id="MBB4921829.1"/>
    </source>
</evidence>
<dbReference type="Proteomes" id="UP000540506">
    <property type="component" value="Unassembled WGS sequence"/>
</dbReference>
<accession>A0A7W7QYF8</accession>
<proteinExistence type="predicted"/>
<feature type="region of interest" description="Disordered" evidence="1">
    <location>
        <begin position="1"/>
        <end position="35"/>
    </location>
</feature>
<protein>
    <submittedName>
        <fullName evidence="2">Uncharacterized protein</fullName>
    </submittedName>
</protein>
<reference evidence="2 3" key="1">
    <citation type="submission" date="2020-08" db="EMBL/GenBank/DDBJ databases">
        <title>Sequencing the genomes of 1000 actinobacteria strains.</title>
        <authorList>
            <person name="Klenk H.-P."/>
        </authorList>
    </citation>
    <scope>NUCLEOTIDE SEQUENCE [LARGE SCALE GENOMIC DNA]</scope>
    <source>
        <strain evidence="2 3">DSM 41654</strain>
    </source>
</reference>
<sequence length="341" mass="33838">MSTAAIPGAPLPVRTPGSRARGRHRRPERPELPVGAPALVLAVPAEATPQAVAVVDELLSVLRGEQPGILAAAGWLPAPQSPAQPPATAPEDEQAADATETDGSAPATAEQAAEASAQAAAYPSATVEELITSALEAGMPAPVLVPLLPGPHGYLTELHALAERTGALLTDVLGPHPLLAEAVHVRLSEAGLARADRARLFAIATAADGVVLTTVGGEDAAAAAGITGVLLAARLAVPVVAAALDVPGAVVDAVEHLRATGSQRPALAPLVIGPEVAEGLLLAASEETGCPSAAVLGAYPTLGQLIAAAYLAVLPAPVAEPLPAEEAAAEEACAEEFAAGE</sequence>
<dbReference type="RefSeq" id="WP_246559904.1">
    <property type="nucleotide sequence ID" value="NZ_JACHJV010000001.1"/>
</dbReference>